<dbReference type="SMART" id="SM00863">
    <property type="entry name" value="tRNA_SAD"/>
    <property type="match status" value="1"/>
</dbReference>
<dbReference type="Gene3D" id="3.30.980.10">
    <property type="entry name" value="Threonyl-trna Synthetase, Chain A, domain 2"/>
    <property type="match status" value="1"/>
</dbReference>
<dbReference type="InterPro" id="IPR002314">
    <property type="entry name" value="aa-tRNA-synt_IIb"/>
</dbReference>
<name>A0A1G1WW35_9BACT</name>
<gene>
    <name evidence="13" type="primary">thrS</name>
    <name evidence="15" type="ORF">A3A57_01650</name>
</gene>
<comment type="similarity">
    <text evidence="1 13">Belongs to the class-II aminoacyl-tRNA synthetase family.</text>
</comment>
<evidence type="ECO:0000256" key="5">
    <source>
        <dbReference type="ARBA" id="ARBA00022723"/>
    </source>
</evidence>
<protein>
    <recommendedName>
        <fullName evidence="13">Threonine--tRNA ligase</fullName>
        <ecNumber evidence="13">6.1.1.3</ecNumber>
    </recommendedName>
    <alternativeName>
        <fullName evidence="13">Threonyl-tRNA synthetase</fullName>
        <shortName evidence="13">ThrRS</shortName>
    </alternativeName>
</protein>
<feature type="binding site" evidence="13">
    <location>
        <position position="273"/>
    </location>
    <ligand>
        <name>Zn(2+)</name>
        <dbReference type="ChEBI" id="CHEBI:29105"/>
        <note>catalytic</note>
    </ligand>
</feature>
<dbReference type="PRINTS" id="PR01047">
    <property type="entry name" value="TRNASYNTHTHR"/>
</dbReference>
<organism evidence="15 16">
    <name type="scientific">Candidatus Woykebacteria bacterium RIFCSPLOWO2_01_FULL_41_12</name>
    <dbReference type="NCBI Taxonomy" id="1802604"/>
    <lineage>
        <taxon>Bacteria</taxon>
        <taxon>Candidatus Woykeibacteriota</taxon>
    </lineage>
</organism>
<dbReference type="FunFam" id="3.30.980.10:FF:000005">
    <property type="entry name" value="Threonyl-tRNA synthetase, mitochondrial"/>
    <property type="match status" value="1"/>
</dbReference>
<evidence type="ECO:0000256" key="10">
    <source>
        <dbReference type="ARBA" id="ARBA00022917"/>
    </source>
</evidence>
<evidence type="ECO:0000256" key="8">
    <source>
        <dbReference type="ARBA" id="ARBA00022840"/>
    </source>
</evidence>
<feature type="binding site" evidence="13">
    <location>
        <position position="449"/>
    </location>
    <ligand>
        <name>Zn(2+)</name>
        <dbReference type="ChEBI" id="CHEBI:29105"/>
        <note>catalytic</note>
    </ligand>
</feature>
<keyword evidence="3 13" id="KW-0820">tRNA-binding</keyword>
<accession>A0A1G1WW35</accession>
<dbReference type="InterPro" id="IPR047246">
    <property type="entry name" value="ThrRS_anticodon"/>
</dbReference>
<comment type="caution">
    <text evidence="13">Lacks conserved residue(s) required for the propagation of feature annotation.</text>
</comment>
<dbReference type="GO" id="GO:0005737">
    <property type="term" value="C:cytoplasm"/>
    <property type="evidence" value="ECO:0007669"/>
    <property type="project" value="UniProtKB-SubCell"/>
</dbReference>
<dbReference type="EMBL" id="MHDA01000030">
    <property type="protein sequence ID" value="OGY31560.1"/>
    <property type="molecule type" value="Genomic_DNA"/>
</dbReference>
<keyword evidence="11 13" id="KW-0030">Aminoacyl-tRNA synthetase</keyword>
<evidence type="ECO:0000256" key="11">
    <source>
        <dbReference type="ARBA" id="ARBA00023146"/>
    </source>
</evidence>
<dbReference type="FunFam" id="3.30.930.10:FF:000002">
    <property type="entry name" value="Threonine--tRNA ligase"/>
    <property type="match status" value="1"/>
</dbReference>
<keyword evidence="7 13" id="KW-0862">Zinc</keyword>
<dbReference type="Pfam" id="PF07973">
    <property type="entry name" value="tRNA_SAD"/>
    <property type="match status" value="1"/>
</dbReference>
<dbReference type="InterPro" id="IPR012947">
    <property type="entry name" value="tRNA_SAD"/>
</dbReference>
<dbReference type="AlphaFoldDB" id="A0A1G1WW35"/>
<dbReference type="SUPFAM" id="SSF55186">
    <property type="entry name" value="ThrRS/AlaRS common domain"/>
    <property type="match status" value="1"/>
</dbReference>
<evidence type="ECO:0000256" key="13">
    <source>
        <dbReference type="HAMAP-Rule" id="MF_00184"/>
    </source>
</evidence>
<dbReference type="Gene3D" id="3.30.54.20">
    <property type="match status" value="1"/>
</dbReference>
<keyword evidence="9 13" id="KW-0694">RNA-binding</keyword>
<keyword evidence="4 13" id="KW-0436">Ligase</keyword>
<dbReference type="PANTHER" id="PTHR11451:SF44">
    <property type="entry name" value="THREONINE--TRNA LIGASE, CHLOROPLASTIC_MITOCHONDRIAL 2"/>
    <property type="match status" value="1"/>
</dbReference>
<evidence type="ECO:0000313" key="15">
    <source>
        <dbReference type="EMBL" id="OGY31560.1"/>
    </source>
</evidence>
<dbReference type="GO" id="GO:0006435">
    <property type="term" value="P:threonyl-tRNA aminoacylation"/>
    <property type="evidence" value="ECO:0007669"/>
    <property type="project" value="UniProtKB-UniRule"/>
</dbReference>
<dbReference type="EC" id="6.1.1.3" evidence="13"/>
<evidence type="ECO:0000259" key="14">
    <source>
        <dbReference type="PROSITE" id="PS50862"/>
    </source>
</evidence>
<keyword evidence="2 13" id="KW-0963">Cytoplasm</keyword>
<sequence length="574" mass="65946">MKEEHIDKLEKMRHSCAHLLAAAVVKLWPKTKLGIGPAIEDGFYYDFDFKTSISEDDLQKIEKEMKNIQKTWKGFGRIEKTISEAKKLEKNQPYKLDLINEFGKSASKVSFYKSGDFVDLCKGGHVETAKEIGPFKLLSVAGAYWRGSEKNPMLTRIYGVCFASQKELEEYLAKIEEAKKRDHKRLGQELSLFSFLPQSPGMPYWYPKGFTLLSLIRGLIRKLNRKHGYLEISTPLLAKKEVWETSGHWSLFRENMFTFDMDGQTYVLKPMNCPQTLLFYKTKQFSYRDLPMKLSDLDTLHRYEESGTLNGLFRVRELSQDDAHVICEAEQAESIIEEVVIMAKILYEIFDLTPNLYISTRPDKALGSISEWKKAESILEKVLRKMGINFGVKSKEGSFYGPKIDFHVKDSLGRDWQLATTQLDIQMPKLFKATYTDKNGKETTPIMVHRAILGSLERFIGILIEHYGGAFPTWLSPTQVIVLPITDRNLNYGQKVVDILITKGARAELDSRSETLQSKIRNAQLQKIPYMLVVGDKEQVQNKVSIRHRERGDEGSKKIDAFIQDLEEETHLPL</sequence>
<dbReference type="GO" id="GO:0005524">
    <property type="term" value="F:ATP binding"/>
    <property type="evidence" value="ECO:0007669"/>
    <property type="project" value="UniProtKB-UniRule"/>
</dbReference>
<keyword evidence="8 13" id="KW-0067">ATP-binding</keyword>
<evidence type="ECO:0000256" key="2">
    <source>
        <dbReference type="ARBA" id="ARBA00022490"/>
    </source>
</evidence>
<evidence type="ECO:0000256" key="1">
    <source>
        <dbReference type="ARBA" id="ARBA00008226"/>
    </source>
</evidence>
<comment type="subcellular location">
    <subcellularLocation>
        <location evidence="13">Cytoplasm</location>
    </subcellularLocation>
</comment>
<dbReference type="HAMAP" id="MF_00184">
    <property type="entry name" value="Thr_tRNA_synth"/>
    <property type="match status" value="1"/>
</dbReference>
<dbReference type="Pfam" id="PF03129">
    <property type="entry name" value="HGTP_anticodon"/>
    <property type="match status" value="1"/>
</dbReference>
<comment type="subunit">
    <text evidence="13">Homodimer.</text>
</comment>
<keyword evidence="6 13" id="KW-0547">Nucleotide-binding</keyword>
<dbReference type="InterPro" id="IPR033728">
    <property type="entry name" value="ThrRS_core"/>
</dbReference>
<evidence type="ECO:0000256" key="3">
    <source>
        <dbReference type="ARBA" id="ARBA00022555"/>
    </source>
</evidence>
<proteinExistence type="inferred from homology"/>
<evidence type="ECO:0000256" key="9">
    <source>
        <dbReference type="ARBA" id="ARBA00022884"/>
    </source>
</evidence>
<dbReference type="Pfam" id="PF00587">
    <property type="entry name" value="tRNA-synt_2b"/>
    <property type="match status" value="1"/>
</dbReference>
<dbReference type="SUPFAM" id="SSF52954">
    <property type="entry name" value="Class II aaRS ABD-related"/>
    <property type="match status" value="1"/>
</dbReference>
<dbReference type="GO" id="GO:0004829">
    <property type="term" value="F:threonine-tRNA ligase activity"/>
    <property type="evidence" value="ECO:0007669"/>
    <property type="project" value="UniProtKB-UniRule"/>
</dbReference>
<dbReference type="PROSITE" id="PS50862">
    <property type="entry name" value="AA_TRNA_LIGASE_II"/>
    <property type="match status" value="1"/>
</dbReference>
<dbReference type="InterPro" id="IPR004154">
    <property type="entry name" value="Anticodon-bd"/>
</dbReference>
<comment type="catalytic activity">
    <reaction evidence="12 13">
        <text>tRNA(Thr) + L-threonine + ATP = L-threonyl-tRNA(Thr) + AMP + diphosphate + H(+)</text>
        <dbReference type="Rhea" id="RHEA:24624"/>
        <dbReference type="Rhea" id="RHEA-COMP:9670"/>
        <dbReference type="Rhea" id="RHEA-COMP:9704"/>
        <dbReference type="ChEBI" id="CHEBI:15378"/>
        <dbReference type="ChEBI" id="CHEBI:30616"/>
        <dbReference type="ChEBI" id="CHEBI:33019"/>
        <dbReference type="ChEBI" id="CHEBI:57926"/>
        <dbReference type="ChEBI" id="CHEBI:78442"/>
        <dbReference type="ChEBI" id="CHEBI:78534"/>
        <dbReference type="ChEBI" id="CHEBI:456215"/>
        <dbReference type="EC" id="6.1.1.3"/>
    </reaction>
</comment>
<dbReference type="InterPro" id="IPR045864">
    <property type="entry name" value="aa-tRNA-synth_II/BPL/LPL"/>
</dbReference>
<feature type="domain" description="Aminoacyl-transfer RNA synthetases class-II family profile" evidence="14">
    <location>
        <begin position="205"/>
        <end position="472"/>
    </location>
</feature>
<reference evidence="15 16" key="1">
    <citation type="journal article" date="2016" name="Nat. Commun.">
        <title>Thousands of microbial genomes shed light on interconnected biogeochemical processes in an aquifer system.</title>
        <authorList>
            <person name="Anantharaman K."/>
            <person name="Brown C.T."/>
            <person name="Hug L.A."/>
            <person name="Sharon I."/>
            <person name="Castelle C.J."/>
            <person name="Probst A.J."/>
            <person name="Thomas B.C."/>
            <person name="Singh A."/>
            <person name="Wilkins M.J."/>
            <person name="Karaoz U."/>
            <person name="Brodie E.L."/>
            <person name="Williams K.H."/>
            <person name="Hubbard S.S."/>
            <person name="Banfield J.F."/>
        </authorList>
    </citation>
    <scope>NUCLEOTIDE SEQUENCE [LARGE SCALE GENOMIC DNA]</scope>
</reference>
<dbReference type="Gene3D" id="3.30.930.10">
    <property type="entry name" value="Bira Bifunctional Protein, Domain 2"/>
    <property type="match status" value="1"/>
</dbReference>
<feature type="binding site" evidence="13">
    <location>
        <position position="324"/>
    </location>
    <ligand>
        <name>Zn(2+)</name>
        <dbReference type="ChEBI" id="CHEBI:29105"/>
        <note>catalytic</note>
    </ligand>
</feature>
<comment type="caution">
    <text evidence="15">The sequence shown here is derived from an EMBL/GenBank/DDBJ whole genome shotgun (WGS) entry which is preliminary data.</text>
</comment>
<evidence type="ECO:0000256" key="6">
    <source>
        <dbReference type="ARBA" id="ARBA00022741"/>
    </source>
</evidence>
<dbReference type="Gene3D" id="3.40.50.800">
    <property type="entry name" value="Anticodon-binding domain"/>
    <property type="match status" value="1"/>
</dbReference>
<comment type="cofactor">
    <cofactor evidence="13">
        <name>Zn(2+)</name>
        <dbReference type="ChEBI" id="CHEBI:29105"/>
    </cofactor>
    <text evidence="13">Binds 1 zinc ion per subunit.</text>
</comment>
<dbReference type="PANTHER" id="PTHR11451">
    <property type="entry name" value="THREONINE-TRNA LIGASE"/>
    <property type="match status" value="1"/>
</dbReference>
<evidence type="ECO:0000256" key="12">
    <source>
        <dbReference type="ARBA" id="ARBA00049515"/>
    </source>
</evidence>
<dbReference type="InterPro" id="IPR036621">
    <property type="entry name" value="Anticodon-bd_dom_sf"/>
</dbReference>
<dbReference type="GO" id="GO:0000049">
    <property type="term" value="F:tRNA binding"/>
    <property type="evidence" value="ECO:0007669"/>
    <property type="project" value="UniProtKB-KW"/>
</dbReference>
<dbReference type="InterPro" id="IPR018163">
    <property type="entry name" value="Thr/Ala-tRNA-synth_IIc_edit"/>
</dbReference>
<evidence type="ECO:0000313" key="16">
    <source>
        <dbReference type="Proteomes" id="UP000179279"/>
    </source>
</evidence>
<dbReference type="InterPro" id="IPR006195">
    <property type="entry name" value="aa-tRNA-synth_II"/>
</dbReference>
<evidence type="ECO:0000256" key="7">
    <source>
        <dbReference type="ARBA" id="ARBA00022833"/>
    </source>
</evidence>
<dbReference type="Proteomes" id="UP000179279">
    <property type="component" value="Unassembled WGS sequence"/>
</dbReference>
<keyword evidence="5 13" id="KW-0479">Metal-binding</keyword>
<dbReference type="GO" id="GO:0046872">
    <property type="term" value="F:metal ion binding"/>
    <property type="evidence" value="ECO:0007669"/>
    <property type="project" value="UniProtKB-KW"/>
</dbReference>
<evidence type="ECO:0000256" key="4">
    <source>
        <dbReference type="ARBA" id="ARBA00022598"/>
    </source>
</evidence>
<dbReference type="CDD" id="cd00771">
    <property type="entry name" value="ThrRS_core"/>
    <property type="match status" value="1"/>
</dbReference>
<dbReference type="SUPFAM" id="SSF55681">
    <property type="entry name" value="Class II aaRS and biotin synthetases"/>
    <property type="match status" value="1"/>
</dbReference>
<dbReference type="NCBIfam" id="TIGR00418">
    <property type="entry name" value="thrS"/>
    <property type="match status" value="1"/>
</dbReference>
<dbReference type="CDD" id="cd00860">
    <property type="entry name" value="ThrRS_anticodon"/>
    <property type="match status" value="1"/>
</dbReference>
<dbReference type="InterPro" id="IPR002320">
    <property type="entry name" value="Thr-tRNA-ligase_IIa"/>
</dbReference>
<dbReference type="FunFam" id="3.40.50.800:FF:000001">
    <property type="entry name" value="Threonine--tRNA ligase"/>
    <property type="match status" value="1"/>
</dbReference>
<keyword evidence="10 13" id="KW-0648">Protein biosynthesis</keyword>